<feature type="region of interest" description="Disordered" evidence="1">
    <location>
        <begin position="52"/>
        <end position="72"/>
    </location>
</feature>
<organism evidence="2 3">
    <name type="scientific">Pseudomassariella vexata</name>
    <dbReference type="NCBI Taxonomy" id="1141098"/>
    <lineage>
        <taxon>Eukaryota</taxon>
        <taxon>Fungi</taxon>
        <taxon>Dikarya</taxon>
        <taxon>Ascomycota</taxon>
        <taxon>Pezizomycotina</taxon>
        <taxon>Sordariomycetes</taxon>
        <taxon>Xylariomycetidae</taxon>
        <taxon>Amphisphaeriales</taxon>
        <taxon>Pseudomassariaceae</taxon>
        <taxon>Pseudomassariella</taxon>
    </lineage>
</organism>
<evidence type="ECO:0000256" key="1">
    <source>
        <dbReference type="SAM" id="MobiDB-lite"/>
    </source>
</evidence>
<dbReference type="InterPro" id="IPR018555">
    <property type="entry name" value="C630.06c-like"/>
</dbReference>
<reference evidence="2 3" key="1">
    <citation type="submission" date="2016-07" db="EMBL/GenBank/DDBJ databases">
        <title>Pervasive Adenine N6-methylation of Active Genes in Fungi.</title>
        <authorList>
            <consortium name="DOE Joint Genome Institute"/>
            <person name="Mondo S.J."/>
            <person name="Dannebaum R.O."/>
            <person name="Kuo R.C."/>
            <person name="Labutti K."/>
            <person name="Haridas S."/>
            <person name="Kuo A."/>
            <person name="Salamov A."/>
            <person name="Ahrendt S.R."/>
            <person name="Lipzen A."/>
            <person name="Sullivan W."/>
            <person name="Andreopoulos W.B."/>
            <person name="Clum A."/>
            <person name="Lindquist E."/>
            <person name="Daum C."/>
            <person name="Ramamoorthy G.K."/>
            <person name="Gryganskyi A."/>
            <person name="Culley D."/>
            <person name="Magnuson J.K."/>
            <person name="James T.Y."/>
            <person name="O'Malley M.A."/>
            <person name="Stajich J.E."/>
            <person name="Spatafora J.W."/>
            <person name="Visel A."/>
            <person name="Grigoriev I.V."/>
        </authorList>
    </citation>
    <scope>NUCLEOTIDE SEQUENCE [LARGE SCALE GENOMIC DNA]</scope>
    <source>
        <strain evidence="2 3">CBS 129021</strain>
    </source>
</reference>
<feature type="compositionally biased region" description="Acidic residues" evidence="1">
    <location>
        <begin position="20"/>
        <end position="32"/>
    </location>
</feature>
<comment type="caution">
    <text evidence="2">The sequence shown here is derived from an EMBL/GenBank/DDBJ whole genome shotgun (WGS) entry which is preliminary data.</text>
</comment>
<accession>A0A1Y2EIG1</accession>
<feature type="region of interest" description="Disordered" evidence="1">
    <location>
        <begin position="169"/>
        <end position="206"/>
    </location>
</feature>
<keyword evidence="3" id="KW-1185">Reference proteome</keyword>
<feature type="compositionally biased region" description="Basic and acidic residues" evidence="1">
    <location>
        <begin position="182"/>
        <end position="193"/>
    </location>
</feature>
<protein>
    <submittedName>
        <fullName evidence="2">Uncharacterized protein</fullName>
    </submittedName>
</protein>
<dbReference type="STRING" id="1141098.A0A1Y2EIG1"/>
<feature type="region of interest" description="Disordered" evidence="1">
    <location>
        <begin position="231"/>
        <end position="280"/>
    </location>
</feature>
<dbReference type="RefSeq" id="XP_040720819.1">
    <property type="nucleotide sequence ID" value="XM_040859087.1"/>
</dbReference>
<evidence type="ECO:0000313" key="3">
    <source>
        <dbReference type="Proteomes" id="UP000193689"/>
    </source>
</evidence>
<proteinExistence type="predicted"/>
<dbReference type="OrthoDB" id="5425061at2759"/>
<evidence type="ECO:0000313" key="2">
    <source>
        <dbReference type="EMBL" id="ORY71227.1"/>
    </source>
</evidence>
<sequence>MFEVVSDAKRVRREDLYDSASEDDISQDEQAEADLRAQLNAQLVGLMDFDFSPSEEIAPAETEAPAEDTEGKRAYAEEPETIFEFRLFRNQEPGQTVLLKRRNVPGEDGADGGFVVPRRPQSYYISDGPDDEAARRFRVTSVSADYILQDAKRRRWGLEKPWRVTSITLKDDRSQRPISKSKNGDDGATDEKRKRPGKKRRIILRTREKEWKEKEEAVKLKLAVKEEHLKDKKKRLNRQKKLKRRAKEREKKLARGEAVSEAGSSRETTPAWRRRETELK</sequence>
<dbReference type="AlphaFoldDB" id="A0A1Y2EIG1"/>
<dbReference type="Pfam" id="PF09428">
    <property type="entry name" value="DUF2011"/>
    <property type="match status" value="1"/>
</dbReference>
<feature type="region of interest" description="Disordered" evidence="1">
    <location>
        <begin position="109"/>
        <end position="129"/>
    </location>
</feature>
<feature type="compositionally biased region" description="Basic residues" evidence="1">
    <location>
        <begin position="231"/>
        <end position="246"/>
    </location>
</feature>
<dbReference type="EMBL" id="MCFJ01000001">
    <property type="protein sequence ID" value="ORY71227.1"/>
    <property type="molecule type" value="Genomic_DNA"/>
</dbReference>
<feature type="region of interest" description="Disordered" evidence="1">
    <location>
        <begin position="13"/>
        <end position="32"/>
    </location>
</feature>
<dbReference type="InParanoid" id="A0A1Y2EIG1"/>
<feature type="compositionally biased region" description="Basic residues" evidence="1">
    <location>
        <begin position="194"/>
        <end position="204"/>
    </location>
</feature>
<name>A0A1Y2EIG1_9PEZI</name>
<dbReference type="GeneID" id="63775299"/>
<gene>
    <name evidence="2" type="ORF">BCR38DRAFT_416200</name>
</gene>
<dbReference type="Proteomes" id="UP000193689">
    <property type="component" value="Unassembled WGS sequence"/>
</dbReference>